<dbReference type="RefSeq" id="WP_188850727.1">
    <property type="nucleotide sequence ID" value="NZ_BMJJ01000004.1"/>
</dbReference>
<comment type="caution">
    <text evidence="2">The sequence shown here is derived from an EMBL/GenBank/DDBJ whole genome shotgun (WGS) entry which is preliminary data.</text>
</comment>
<dbReference type="InterPro" id="IPR044855">
    <property type="entry name" value="CoA-Trfase_III_dom3_sf"/>
</dbReference>
<dbReference type="PANTHER" id="PTHR48207:SF3">
    <property type="entry name" value="SUCCINATE--HYDROXYMETHYLGLUTARATE COA-TRANSFERASE"/>
    <property type="match status" value="1"/>
</dbReference>
<reference evidence="2" key="2">
    <citation type="submission" date="2020-09" db="EMBL/GenBank/DDBJ databases">
        <authorList>
            <person name="Sun Q."/>
            <person name="Zhou Y."/>
        </authorList>
    </citation>
    <scope>NUCLEOTIDE SEQUENCE</scope>
    <source>
        <strain evidence="2">CGMCC 1.15493</strain>
    </source>
</reference>
<dbReference type="SUPFAM" id="SSF89796">
    <property type="entry name" value="CoA-transferase family III (CaiB/BaiF)"/>
    <property type="match status" value="1"/>
</dbReference>
<sequence>MSGAGALDGLRVVEMGSFIAGPFCGQLLADQGAHVVKIEPPGTGDSMRQWGVVQREGKALWWPVIARNKRSLTLDLRQPEGTEIARALLAEADVLIENFRPGTIERWGMAPDVLQAANPRLIIARVSGFGQTGPYSTRVGFGAIAEAMAGMRSLGGFPDQPPPRAGLSIGDSLAGMFTTIGVLSALNARHASGRGQVIDVGITDAVLGVMESVFAEHSATGAVRRRTGTGLPGIAPSNLYPTADGQWVLVAGNGDAIFRRLAELMGQPALATDPRYATHRARGERQAELDALVAAWTATLPLTALLEGLDAAGVPAGPVAGIDDAAANPHFQARGALVEVETEDYGALTMQAVVPRLSETPGAVRWVGPRLGEHTEEVLREALGLDAEAVEGLRARGIV</sequence>
<dbReference type="Pfam" id="PF02515">
    <property type="entry name" value="CoA_transf_3"/>
    <property type="match status" value="1"/>
</dbReference>
<organism evidence="2 3">
    <name type="scientific">Aureimonas glaciei</name>
    <dbReference type="NCBI Taxonomy" id="1776957"/>
    <lineage>
        <taxon>Bacteria</taxon>
        <taxon>Pseudomonadati</taxon>
        <taxon>Pseudomonadota</taxon>
        <taxon>Alphaproteobacteria</taxon>
        <taxon>Hyphomicrobiales</taxon>
        <taxon>Aurantimonadaceae</taxon>
        <taxon>Aureimonas</taxon>
    </lineage>
</organism>
<evidence type="ECO:0000313" key="2">
    <source>
        <dbReference type="EMBL" id="GGD19467.1"/>
    </source>
</evidence>
<dbReference type="AlphaFoldDB" id="A0A916XX61"/>
<dbReference type="InterPro" id="IPR050483">
    <property type="entry name" value="CoA-transferase_III_domain"/>
</dbReference>
<dbReference type="Gene3D" id="3.30.1540.10">
    <property type="entry name" value="formyl-coa transferase, domain 3"/>
    <property type="match status" value="1"/>
</dbReference>
<reference evidence="2" key="1">
    <citation type="journal article" date="2014" name="Int. J. Syst. Evol. Microbiol.">
        <title>Complete genome sequence of Corynebacterium casei LMG S-19264T (=DSM 44701T), isolated from a smear-ripened cheese.</title>
        <authorList>
            <consortium name="US DOE Joint Genome Institute (JGI-PGF)"/>
            <person name="Walter F."/>
            <person name="Albersmeier A."/>
            <person name="Kalinowski J."/>
            <person name="Ruckert C."/>
        </authorList>
    </citation>
    <scope>NUCLEOTIDE SEQUENCE</scope>
    <source>
        <strain evidence="2">CGMCC 1.15493</strain>
    </source>
</reference>
<dbReference type="EMBL" id="BMJJ01000004">
    <property type="protein sequence ID" value="GGD19467.1"/>
    <property type="molecule type" value="Genomic_DNA"/>
</dbReference>
<proteinExistence type="predicted"/>
<dbReference type="PANTHER" id="PTHR48207">
    <property type="entry name" value="SUCCINATE--HYDROXYMETHYLGLUTARATE COA-TRANSFERASE"/>
    <property type="match status" value="1"/>
</dbReference>
<dbReference type="GO" id="GO:0008410">
    <property type="term" value="F:CoA-transferase activity"/>
    <property type="evidence" value="ECO:0007669"/>
    <property type="project" value="TreeGrafter"/>
</dbReference>
<gene>
    <name evidence="2" type="ORF">GCM10011335_22980</name>
</gene>
<name>A0A916XX61_9HYPH</name>
<dbReference type="InterPro" id="IPR003673">
    <property type="entry name" value="CoA-Trfase_fam_III"/>
</dbReference>
<dbReference type="InterPro" id="IPR023606">
    <property type="entry name" value="CoA-Trfase_III_dom_1_sf"/>
</dbReference>
<dbReference type="Proteomes" id="UP000613160">
    <property type="component" value="Unassembled WGS sequence"/>
</dbReference>
<protein>
    <submittedName>
        <fullName evidence="2">Succinyl-CoA--D-citramalate CoA-transferase</fullName>
    </submittedName>
</protein>
<dbReference type="Gene3D" id="3.40.50.10540">
    <property type="entry name" value="Crotonobetainyl-coa:carnitine coa-transferase, domain 1"/>
    <property type="match status" value="1"/>
</dbReference>
<evidence type="ECO:0000256" key="1">
    <source>
        <dbReference type="ARBA" id="ARBA00022679"/>
    </source>
</evidence>
<keyword evidence="3" id="KW-1185">Reference proteome</keyword>
<accession>A0A916XX61</accession>
<keyword evidence="1" id="KW-0808">Transferase</keyword>
<evidence type="ECO:0000313" key="3">
    <source>
        <dbReference type="Proteomes" id="UP000613160"/>
    </source>
</evidence>